<dbReference type="OMA" id="SSEYDLW"/>
<accession>A0A8S1PP31</accession>
<protein>
    <submittedName>
        <fullName evidence="1">Uncharacterized protein</fullName>
    </submittedName>
</protein>
<reference evidence="1" key="1">
    <citation type="submission" date="2021-01" db="EMBL/GenBank/DDBJ databases">
        <authorList>
            <consortium name="Genoscope - CEA"/>
            <person name="William W."/>
        </authorList>
    </citation>
    <scope>NUCLEOTIDE SEQUENCE</scope>
</reference>
<dbReference type="AlphaFoldDB" id="A0A8S1PP31"/>
<sequence>MDSFNLLNNKFMQQAMERKSLRSINLSQKNLDTQSKSIEYDLWDRNDGLDSPMTPKIQIPNQFYPKLINNVRLSNKRLSCMDLK</sequence>
<keyword evidence="2" id="KW-1185">Reference proteome</keyword>
<name>A0A8S1PP31_PARPR</name>
<evidence type="ECO:0000313" key="1">
    <source>
        <dbReference type="EMBL" id="CAD8104781.1"/>
    </source>
</evidence>
<organism evidence="1 2">
    <name type="scientific">Paramecium primaurelia</name>
    <dbReference type="NCBI Taxonomy" id="5886"/>
    <lineage>
        <taxon>Eukaryota</taxon>
        <taxon>Sar</taxon>
        <taxon>Alveolata</taxon>
        <taxon>Ciliophora</taxon>
        <taxon>Intramacronucleata</taxon>
        <taxon>Oligohymenophorea</taxon>
        <taxon>Peniculida</taxon>
        <taxon>Parameciidae</taxon>
        <taxon>Paramecium</taxon>
    </lineage>
</organism>
<comment type="caution">
    <text evidence="1">The sequence shown here is derived from an EMBL/GenBank/DDBJ whole genome shotgun (WGS) entry which is preliminary data.</text>
</comment>
<proteinExistence type="predicted"/>
<dbReference type="Proteomes" id="UP000688137">
    <property type="component" value="Unassembled WGS sequence"/>
</dbReference>
<dbReference type="EMBL" id="CAJJDM010000128">
    <property type="protein sequence ID" value="CAD8104781.1"/>
    <property type="molecule type" value="Genomic_DNA"/>
</dbReference>
<gene>
    <name evidence="1" type="ORF">PPRIM_AZ9-3.1.T1250066</name>
</gene>
<evidence type="ECO:0000313" key="2">
    <source>
        <dbReference type="Proteomes" id="UP000688137"/>
    </source>
</evidence>